<sequence length="306" mass="33178">MGTLLGALGQVCATRDLRALGLGSTEAEGLVRSGDLVRVRRGAFVSGPVWRAAPPWERHDLRARAVLRGLAPGARVALSDHSSLAVQGVDLHGVDERVHLCRTDDGRSRQDAGVRVHGRVPDAFVVDLHVGPVVTIALAVLQVAARSGVEAGLVSADAALRERRTTRAELEAALACMTGWRAHAAAARVVELASPLSESAGESRTRWVLLTLGLGIPEQQAEIADEHGLLVARVDFLFRAEKVVVEFDGMLKYDDPSVLRSEKLREDRLRELGYEVVRLTWADLANPALVDRRLRAAFARARARRS</sequence>
<name>A0A1B1NDB9_9MICO</name>
<organism evidence="1 2">
    <name type="scientific">Serinicoccus hydrothermalis</name>
    <dbReference type="NCBI Taxonomy" id="1758689"/>
    <lineage>
        <taxon>Bacteria</taxon>
        <taxon>Bacillati</taxon>
        <taxon>Actinomycetota</taxon>
        <taxon>Actinomycetes</taxon>
        <taxon>Micrococcales</taxon>
        <taxon>Ornithinimicrobiaceae</taxon>
        <taxon>Serinicoccus</taxon>
    </lineage>
</organism>
<keyword evidence="2" id="KW-1185">Reference proteome</keyword>
<proteinExistence type="predicted"/>
<dbReference type="STRING" id="1758689.SGUI_2027"/>
<protein>
    <recommendedName>
        <fullName evidence="3">DUF559 domain-containing protein</fullName>
    </recommendedName>
</protein>
<gene>
    <name evidence="1" type="ORF">SGUI_2027</name>
</gene>
<dbReference type="EMBL" id="CP014989">
    <property type="protein sequence ID" value="ANS79423.1"/>
    <property type="molecule type" value="Genomic_DNA"/>
</dbReference>
<dbReference type="AlphaFoldDB" id="A0A1B1NDB9"/>
<evidence type="ECO:0000313" key="1">
    <source>
        <dbReference type="EMBL" id="ANS79423.1"/>
    </source>
</evidence>
<dbReference type="Proteomes" id="UP000092482">
    <property type="component" value="Chromosome"/>
</dbReference>
<dbReference type="Gene3D" id="3.40.960.10">
    <property type="entry name" value="VSR Endonuclease"/>
    <property type="match status" value="1"/>
</dbReference>
<accession>A0A1B1NDB9</accession>
<reference evidence="1 2" key="1">
    <citation type="submission" date="2016-03" db="EMBL/GenBank/DDBJ databases">
        <title>Shallow-sea hydrothermal system.</title>
        <authorList>
            <person name="Tang K."/>
        </authorList>
    </citation>
    <scope>NUCLEOTIDE SEQUENCE [LARGE SCALE GENOMIC DNA]</scope>
    <source>
        <strain evidence="1 2">JLT9</strain>
    </source>
</reference>
<dbReference type="KEGG" id="serj:SGUI_2027"/>
<evidence type="ECO:0000313" key="2">
    <source>
        <dbReference type="Proteomes" id="UP000092482"/>
    </source>
</evidence>
<evidence type="ECO:0008006" key="3">
    <source>
        <dbReference type="Google" id="ProtNLM"/>
    </source>
</evidence>